<keyword evidence="5 12" id="KW-0812">Transmembrane</keyword>
<dbReference type="NCBIfam" id="NF004320">
    <property type="entry name" value="PRK05715.1-2"/>
    <property type="match status" value="1"/>
</dbReference>
<dbReference type="GO" id="GO:0050136">
    <property type="term" value="F:NADH dehydrogenase (quinone) (non-electrogenic) activity"/>
    <property type="evidence" value="ECO:0007669"/>
    <property type="project" value="UniProtKB-UniRule"/>
</dbReference>
<evidence type="ECO:0000256" key="8">
    <source>
        <dbReference type="ARBA" id="ARBA00022989"/>
    </source>
</evidence>
<dbReference type="Proteomes" id="UP000051934">
    <property type="component" value="Unassembled WGS sequence"/>
</dbReference>
<keyword evidence="6 12" id="KW-0874">Quinone</keyword>
<feature type="transmembrane region" description="Helical" evidence="12">
    <location>
        <begin position="6"/>
        <end position="24"/>
    </location>
</feature>
<evidence type="ECO:0000313" key="13">
    <source>
        <dbReference type="EMBL" id="KRO72385.1"/>
    </source>
</evidence>
<reference evidence="13 14" key="1">
    <citation type="submission" date="2015-10" db="EMBL/GenBank/DDBJ databases">
        <title>Metagenome-Assembled Genomes uncover a global brackish microbiome.</title>
        <authorList>
            <person name="Hugerth L.W."/>
            <person name="Larsson J."/>
            <person name="Alneberg J."/>
            <person name="Lindh M.V."/>
            <person name="Legrand C."/>
            <person name="Pinhassi J."/>
            <person name="Andersson A.F."/>
        </authorList>
    </citation>
    <scope>NUCLEOTIDE SEQUENCE [LARGE SCALE GENOMIC DNA]</scope>
    <source>
        <strain evidence="13">BACL4 MAG-120507-bin80</strain>
    </source>
</reference>
<accession>A0A0R2SBZ6</accession>
<dbReference type="NCBIfam" id="NF004319">
    <property type="entry name" value="PRK05715.1-1"/>
    <property type="match status" value="1"/>
</dbReference>
<evidence type="ECO:0000256" key="2">
    <source>
        <dbReference type="ARBA" id="ARBA00004141"/>
    </source>
</evidence>
<gene>
    <name evidence="12" type="primary">nuoK</name>
    <name evidence="13" type="ORF">ABR69_07825</name>
</gene>
<keyword evidence="7 12" id="KW-1278">Translocase</keyword>
<keyword evidence="12" id="KW-1003">Cell membrane</keyword>
<keyword evidence="11 12" id="KW-0472">Membrane</keyword>
<evidence type="ECO:0000256" key="9">
    <source>
        <dbReference type="ARBA" id="ARBA00023027"/>
    </source>
</evidence>
<keyword evidence="8 12" id="KW-1133">Transmembrane helix</keyword>
<organism evidence="13 14">
    <name type="scientific">OM182 bacterium BACL3 MAG-120507-bin80</name>
    <dbReference type="NCBI Taxonomy" id="1655577"/>
    <lineage>
        <taxon>Bacteria</taxon>
        <taxon>Pseudomonadati</taxon>
        <taxon>Pseudomonadota</taxon>
        <taxon>Gammaproteobacteria</taxon>
        <taxon>OMG group</taxon>
        <taxon>OM182 clade</taxon>
    </lineage>
</organism>
<comment type="caution">
    <text evidence="13">The sequence shown here is derived from an EMBL/GenBank/DDBJ whole genome shotgun (WGS) entry which is preliminary data.</text>
</comment>
<dbReference type="GO" id="GO:0048038">
    <property type="term" value="F:quinone binding"/>
    <property type="evidence" value="ECO:0007669"/>
    <property type="project" value="UniProtKB-KW"/>
</dbReference>
<feature type="transmembrane region" description="Helical" evidence="12">
    <location>
        <begin position="62"/>
        <end position="83"/>
    </location>
</feature>
<dbReference type="EMBL" id="LIBB01000073">
    <property type="protein sequence ID" value="KRO72385.1"/>
    <property type="molecule type" value="Genomic_DNA"/>
</dbReference>
<dbReference type="PANTHER" id="PTHR11434:SF16">
    <property type="entry name" value="NADH-UBIQUINONE OXIDOREDUCTASE CHAIN 4L"/>
    <property type="match status" value="1"/>
</dbReference>
<keyword evidence="9 12" id="KW-0520">NAD</keyword>
<evidence type="ECO:0000256" key="5">
    <source>
        <dbReference type="ARBA" id="ARBA00022692"/>
    </source>
</evidence>
<dbReference type="PANTHER" id="PTHR11434">
    <property type="entry name" value="NADH-UBIQUINONE OXIDOREDUCTASE SUBUNIT ND4L"/>
    <property type="match status" value="1"/>
</dbReference>
<name>A0A0R2SBZ6_9GAMM</name>
<dbReference type="Pfam" id="PF00420">
    <property type="entry name" value="Oxidored_q2"/>
    <property type="match status" value="1"/>
</dbReference>
<dbReference type="GO" id="GO:0030964">
    <property type="term" value="C:NADH dehydrogenase complex"/>
    <property type="evidence" value="ECO:0007669"/>
    <property type="project" value="TreeGrafter"/>
</dbReference>
<dbReference type="GO" id="GO:0005886">
    <property type="term" value="C:plasma membrane"/>
    <property type="evidence" value="ECO:0007669"/>
    <property type="project" value="UniProtKB-SubCell"/>
</dbReference>
<dbReference type="FunFam" id="1.10.287.3510:FF:000001">
    <property type="entry name" value="NADH-quinone oxidoreductase subunit K"/>
    <property type="match status" value="1"/>
</dbReference>
<keyword evidence="4 12" id="KW-0813">Transport</keyword>
<evidence type="ECO:0000256" key="3">
    <source>
        <dbReference type="ARBA" id="ARBA00010519"/>
    </source>
</evidence>
<evidence type="ECO:0000256" key="4">
    <source>
        <dbReference type="ARBA" id="ARBA00022448"/>
    </source>
</evidence>
<feature type="transmembrane region" description="Helical" evidence="12">
    <location>
        <begin position="31"/>
        <end position="56"/>
    </location>
</feature>
<comment type="subcellular location">
    <subcellularLocation>
        <location evidence="12">Cell membrane</location>
        <topology evidence="12">Multi-pass membrane protein</topology>
    </subcellularLocation>
    <subcellularLocation>
        <location evidence="2">Membrane</location>
        <topology evidence="2">Multi-pass membrane protein</topology>
    </subcellularLocation>
</comment>
<dbReference type="HAMAP" id="MF_01456">
    <property type="entry name" value="NDH1_NuoK"/>
    <property type="match status" value="1"/>
</dbReference>
<dbReference type="InterPro" id="IPR001133">
    <property type="entry name" value="NADH_UbQ_OxRdtase_chain4L/K"/>
</dbReference>
<comment type="function">
    <text evidence="1 12">NDH-1 shuttles electrons from NADH, via FMN and iron-sulfur (Fe-S) centers, to quinones in the respiratory chain. The immediate electron acceptor for the enzyme in this species is believed to be ubiquinone. Couples the redox reaction to proton translocation (for every two electrons transferred, four hydrogen ions are translocated across the cytoplasmic membrane), and thus conserves the redox energy in a proton gradient.</text>
</comment>
<comment type="similarity">
    <text evidence="3 12">Belongs to the complex I subunit 4L family.</text>
</comment>
<evidence type="ECO:0000256" key="1">
    <source>
        <dbReference type="ARBA" id="ARBA00002378"/>
    </source>
</evidence>
<sequence>MESIPLEHGLMLAATLFCLGLVGVMTRRNIVFVLMSLEIMLNASGLAFIVAGARWGSADGQVMFLMILTLAAAEVAVGLGLIIQLYKHFKTIDIDVLSALKG</sequence>
<dbReference type="Gene3D" id="1.10.287.3510">
    <property type="match status" value="1"/>
</dbReference>
<dbReference type="AlphaFoldDB" id="A0A0R2SBZ6"/>
<keyword evidence="10 12" id="KW-0830">Ubiquinone</keyword>
<evidence type="ECO:0000256" key="7">
    <source>
        <dbReference type="ARBA" id="ARBA00022967"/>
    </source>
</evidence>
<evidence type="ECO:0000256" key="12">
    <source>
        <dbReference type="HAMAP-Rule" id="MF_01456"/>
    </source>
</evidence>
<evidence type="ECO:0000313" key="14">
    <source>
        <dbReference type="Proteomes" id="UP000051934"/>
    </source>
</evidence>
<evidence type="ECO:0000256" key="11">
    <source>
        <dbReference type="ARBA" id="ARBA00023136"/>
    </source>
</evidence>
<comment type="catalytic activity">
    <reaction evidence="12">
        <text>a quinone + NADH + 5 H(+)(in) = a quinol + NAD(+) + 4 H(+)(out)</text>
        <dbReference type="Rhea" id="RHEA:57888"/>
        <dbReference type="ChEBI" id="CHEBI:15378"/>
        <dbReference type="ChEBI" id="CHEBI:24646"/>
        <dbReference type="ChEBI" id="CHEBI:57540"/>
        <dbReference type="ChEBI" id="CHEBI:57945"/>
        <dbReference type="ChEBI" id="CHEBI:132124"/>
    </reaction>
</comment>
<dbReference type="GO" id="GO:0042773">
    <property type="term" value="P:ATP synthesis coupled electron transport"/>
    <property type="evidence" value="ECO:0007669"/>
    <property type="project" value="InterPro"/>
</dbReference>
<comment type="subunit">
    <text evidence="12">NDH-1 is composed of 14 different subunits. Subunits NuoA, H, J, K, L, M, N constitute the membrane sector of the complex.</text>
</comment>
<evidence type="ECO:0000256" key="6">
    <source>
        <dbReference type="ARBA" id="ARBA00022719"/>
    </source>
</evidence>
<proteinExistence type="inferred from homology"/>
<evidence type="ECO:0000256" key="10">
    <source>
        <dbReference type="ARBA" id="ARBA00023075"/>
    </source>
</evidence>
<dbReference type="EC" id="7.1.1.-" evidence="12"/>
<protein>
    <recommendedName>
        <fullName evidence="12">NADH-quinone oxidoreductase subunit K</fullName>
        <ecNumber evidence="12">7.1.1.-</ecNumber>
    </recommendedName>
    <alternativeName>
        <fullName evidence="12">NADH dehydrogenase I subunit K</fullName>
    </alternativeName>
    <alternativeName>
        <fullName evidence="12">NDH-1 subunit K</fullName>
    </alternativeName>
</protein>
<dbReference type="InterPro" id="IPR039428">
    <property type="entry name" value="NUOK/Mnh_C1-like"/>
</dbReference>